<accession>A0A5J4TMM0</accession>
<gene>
    <name evidence="1" type="ORF">EZS28_044916</name>
</gene>
<organism evidence="1 2">
    <name type="scientific">Streblomastix strix</name>
    <dbReference type="NCBI Taxonomy" id="222440"/>
    <lineage>
        <taxon>Eukaryota</taxon>
        <taxon>Metamonada</taxon>
        <taxon>Preaxostyla</taxon>
        <taxon>Oxymonadida</taxon>
        <taxon>Streblomastigidae</taxon>
        <taxon>Streblomastix</taxon>
    </lineage>
</organism>
<proteinExistence type="predicted"/>
<name>A0A5J4TMM0_9EUKA</name>
<protein>
    <submittedName>
        <fullName evidence="1">Uncharacterized protein</fullName>
    </submittedName>
</protein>
<evidence type="ECO:0000313" key="1">
    <source>
        <dbReference type="EMBL" id="KAA6359558.1"/>
    </source>
</evidence>
<comment type="caution">
    <text evidence="1">The sequence shown here is derived from an EMBL/GenBank/DDBJ whole genome shotgun (WGS) entry which is preliminary data.</text>
</comment>
<dbReference type="Proteomes" id="UP000324800">
    <property type="component" value="Unassembled WGS sequence"/>
</dbReference>
<dbReference type="AlphaFoldDB" id="A0A5J4TMM0"/>
<reference evidence="1 2" key="1">
    <citation type="submission" date="2019-03" db="EMBL/GenBank/DDBJ databases">
        <title>Single cell metagenomics reveals metabolic interactions within the superorganism composed of flagellate Streblomastix strix and complex community of Bacteroidetes bacteria on its surface.</title>
        <authorList>
            <person name="Treitli S.C."/>
            <person name="Kolisko M."/>
            <person name="Husnik F."/>
            <person name="Keeling P."/>
            <person name="Hampl V."/>
        </authorList>
    </citation>
    <scope>NUCLEOTIDE SEQUENCE [LARGE SCALE GENOMIC DNA]</scope>
    <source>
        <strain evidence="1">ST1C</strain>
    </source>
</reference>
<evidence type="ECO:0000313" key="2">
    <source>
        <dbReference type="Proteomes" id="UP000324800"/>
    </source>
</evidence>
<dbReference type="EMBL" id="SNRW01028199">
    <property type="protein sequence ID" value="KAA6359558.1"/>
    <property type="molecule type" value="Genomic_DNA"/>
</dbReference>
<sequence length="166" mass="19349">MPERDLATFTHHSQNSRTLQQYYIFASSTRANDIARQLTSNSGQDNERLNQVFQQEGEIRRKVGNQLLSSSPFEIGQQFVIPVSPCPNSCPPIIRITIRGEIEIWREFPRELKDRSSGMMLKVDWSACDDNDEIRTLLCQSLIQRIIDKKRLQRSCIDEYEEEIDE</sequence>